<proteinExistence type="predicted"/>
<dbReference type="Pfam" id="PF00397">
    <property type="entry name" value="WW"/>
    <property type="match status" value="1"/>
</dbReference>
<dbReference type="GO" id="GO:0005829">
    <property type="term" value="C:cytosol"/>
    <property type="evidence" value="ECO:0007669"/>
    <property type="project" value="TreeGrafter"/>
</dbReference>
<evidence type="ECO:0000256" key="4">
    <source>
        <dbReference type="ARBA" id="ARBA00023235"/>
    </source>
</evidence>
<name>A0A074ZFB5_OPIVI</name>
<dbReference type="InterPro" id="IPR055469">
    <property type="entry name" value="DUF7041"/>
</dbReference>
<dbReference type="PANTHER" id="PTHR10657">
    <property type="entry name" value="PEPTIDYL-PROLYL CIS-TRANS ISOMERASE"/>
    <property type="match status" value="1"/>
</dbReference>
<evidence type="ECO:0000259" key="7">
    <source>
        <dbReference type="PROSITE" id="PS50198"/>
    </source>
</evidence>
<dbReference type="GeneID" id="20320852"/>
<dbReference type="PROSITE" id="PS50198">
    <property type="entry name" value="PPIC_PPIASE_2"/>
    <property type="match status" value="1"/>
</dbReference>
<evidence type="ECO:0000313" key="9">
    <source>
        <dbReference type="Proteomes" id="UP000054324"/>
    </source>
</evidence>
<dbReference type="Pfam" id="PF23055">
    <property type="entry name" value="DUF7041"/>
    <property type="match status" value="1"/>
</dbReference>
<dbReference type="InterPro" id="IPR001202">
    <property type="entry name" value="WW_dom"/>
</dbReference>
<evidence type="ECO:0000256" key="5">
    <source>
        <dbReference type="PROSITE-ProRule" id="PRU00278"/>
    </source>
</evidence>
<keyword evidence="9" id="KW-1185">Reference proteome</keyword>
<keyword evidence="4 5" id="KW-0413">Isomerase</keyword>
<dbReference type="CTD" id="20320852"/>
<gene>
    <name evidence="8" type="ORF">T265_06673</name>
</gene>
<accession>A0A074ZFB5</accession>
<dbReference type="GO" id="GO:0005634">
    <property type="term" value="C:nucleus"/>
    <property type="evidence" value="ECO:0007669"/>
    <property type="project" value="TreeGrafter"/>
</dbReference>
<dbReference type="KEGG" id="ovi:T265_06673"/>
<dbReference type="SUPFAM" id="SSF54534">
    <property type="entry name" value="FKBP-like"/>
    <property type="match status" value="1"/>
</dbReference>
<dbReference type="OrthoDB" id="2530521at2759"/>
<dbReference type="EC" id="5.2.1.8" evidence="2"/>
<organism evidence="8 9">
    <name type="scientific">Opisthorchis viverrini</name>
    <name type="common">Southeast Asian liver fluke</name>
    <dbReference type="NCBI Taxonomy" id="6198"/>
    <lineage>
        <taxon>Eukaryota</taxon>
        <taxon>Metazoa</taxon>
        <taxon>Spiralia</taxon>
        <taxon>Lophotrochozoa</taxon>
        <taxon>Platyhelminthes</taxon>
        <taxon>Trematoda</taxon>
        <taxon>Digenea</taxon>
        <taxon>Opisthorchiida</taxon>
        <taxon>Opisthorchiata</taxon>
        <taxon>Opisthorchiidae</taxon>
        <taxon>Opisthorchis</taxon>
    </lineage>
</organism>
<dbReference type="GO" id="GO:0060255">
    <property type="term" value="P:regulation of macromolecule metabolic process"/>
    <property type="evidence" value="ECO:0007669"/>
    <property type="project" value="UniProtKB-ARBA"/>
</dbReference>
<reference evidence="8 9" key="1">
    <citation type="submission" date="2013-11" db="EMBL/GenBank/DDBJ databases">
        <title>Opisthorchis viverrini - life in the bile duct.</title>
        <authorList>
            <person name="Young N.D."/>
            <person name="Nagarajan N."/>
            <person name="Lin S.J."/>
            <person name="Korhonen P.K."/>
            <person name="Jex A.R."/>
            <person name="Hall R.S."/>
            <person name="Safavi-Hemami H."/>
            <person name="Kaewkong W."/>
            <person name="Bertrand D."/>
            <person name="Gao S."/>
            <person name="Seet Q."/>
            <person name="Wongkham S."/>
            <person name="Teh B.T."/>
            <person name="Wongkham C."/>
            <person name="Intapan P.M."/>
            <person name="Maleewong W."/>
            <person name="Yang X."/>
            <person name="Hu M."/>
            <person name="Wang Z."/>
            <person name="Hofmann A."/>
            <person name="Sternberg P.W."/>
            <person name="Tan P."/>
            <person name="Wang J."/>
            <person name="Gasser R.B."/>
        </authorList>
    </citation>
    <scope>NUCLEOTIDE SEQUENCE [LARGE SCALE GENOMIC DNA]</scope>
</reference>
<dbReference type="InterPro" id="IPR000297">
    <property type="entry name" value="PPIase_PpiC"/>
</dbReference>
<evidence type="ECO:0000259" key="6">
    <source>
        <dbReference type="PROSITE" id="PS50020"/>
    </source>
</evidence>
<dbReference type="SUPFAM" id="SSF51045">
    <property type="entry name" value="WW domain"/>
    <property type="match status" value="1"/>
</dbReference>
<keyword evidence="3 5" id="KW-0697">Rotamase</keyword>
<dbReference type="Pfam" id="PF00639">
    <property type="entry name" value="Rotamase"/>
    <property type="match status" value="1"/>
</dbReference>
<dbReference type="InterPro" id="IPR023058">
    <property type="entry name" value="PPIase_PpiC_CS"/>
</dbReference>
<dbReference type="Gene3D" id="2.20.70.10">
    <property type="match status" value="1"/>
</dbReference>
<dbReference type="GO" id="GO:0003755">
    <property type="term" value="F:peptidyl-prolyl cis-trans isomerase activity"/>
    <property type="evidence" value="ECO:0007669"/>
    <property type="project" value="UniProtKB-KW"/>
</dbReference>
<dbReference type="InterPro" id="IPR051370">
    <property type="entry name" value="PPIase_Pin1"/>
</dbReference>
<dbReference type="AlphaFoldDB" id="A0A074ZFB5"/>
<protein>
    <recommendedName>
        <fullName evidence="2">peptidylprolyl isomerase</fullName>
        <ecNumber evidence="2">5.2.1.8</ecNumber>
    </recommendedName>
</protein>
<dbReference type="PROSITE" id="PS50020">
    <property type="entry name" value="WW_DOMAIN_2"/>
    <property type="match status" value="1"/>
</dbReference>
<dbReference type="EMBL" id="KL596760">
    <property type="protein sequence ID" value="KER25976.1"/>
    <property type="molecule type" value="Genomic_DNA"/>
</dbReference>
<dbReference type="PROSITE" id="PS01096">
    <property type="entry name" value="PPIC_PPIASE_1"/>
    <property type="match status" value="1"/>
</dbReference>
<dbReference type="RefSeq" id="XP_009170262.1">
    <property type="nucleotide sequence ID" value="XM_009171998.1"/>
</dbReference>
<dbReference type="Proteomes" id="UP000054324">
    <property type="component" value="Unassembled WGS sequence"/>
</dbReference>
<comment type="catalytic activity">
    <reaction evidence="1">
        <text>[protein]-peptidylproline (omega=180) = [protein]-peptidylproline (omega=0)</text>
        <dbReference type="Rhea" id="RHEA:16237"/>
        <dbReference type="Rhea" id="RHEA-COMP:10747"/>
        <dbReference type="Rhea" id="RHEA-COMP:10748"/>
        <dbReference type="ChEBI" id="CHEBI:83833"/>
        <dbReference type="ChEBI" id="CHEBI:83834"/>
        <dbReference type="EC" id="5.2.1.8"/>
    </reaction>
</comment>
<evidence type="ECO:0000256" key="2">
    <source>
        <dbReference type="ARBA" id="ARBA00013194"/>
    </source>
</evidence>
<dbReference type="InterPro" id="IPR036020">
    <property type="entry name" value="WW_dom_sf"/>
</dbReference>
<sequence>MESHFDSADLVENAFSIRLPDYNPHTPRLWLHQVEAVFASRRITSQATRFSYIVQHLPCDVTAEIEDLLEATPKENPFDALRAAVVSRTGKSENKMLLDIFTTDEIGDGSPSQFLRHTRSLLCGPCFPIHQRWLSDYNLPEKRVPLTRVHKPPPTAFGGLPKQLNRVMDMLQRLEPRRATAIFKRLVVQGQILRRQASKSANDDLRLVVEDTVPQTRWRTGNTDLGFCVLCDWPTTTSDRWHGILTDAQRMDVKDRRRSVDWSNDMPSVLPKPRETEHAFVRQTDESHHNQARFSGRQQVAPIRRFPDVVNMDGTHAANRLRHLRVSERFSHFSMNLPAGWISKVSGSTGKTYYVNTETQESQWEFPTHPASSSDKVRCLHLLVKHSGSRRPSSWREAKITRSKEDALKLIQNYKKRIESGEISFEELARTESDCSSASSGGDLGFFSRGQMQKPFEEAAFNLKLDEMCGPVYTDSGIHIIKRIA</sequence>
<dbReference type="GO" id="GO:0080090">
    <property type="term" value="P:regulation of primary metabolic process"/>
    <property type="evidence" value="ECO:0007669"/>
    <property type="project" value="UniProtKB-ARBA"/>
</dbReference>
<dbReference type="Gene3D" id="3.10.50.40">
    <property type="match status" value="1"/>
</dbReference>
<evidence type="ECO:0000256" key="1">
    <source>
        <dbReference type="ARBA" id="ARBA00000971"/>
    </source>
</evidence>
<feature type="domain" description="PpiC" evidence="7">
    <location>
        <begin position="374"/>
        <end position="485"/>
    </location>
</feature>
<dbReference type="FunFam" id="3.10.50.40:FF:000010">
    <property type="entry name" value="Peptidyl-prolyl cis-trans isomerase Pin1"/>
    <property type="match status" value="1"/>
</dbReference>
<dbReference type="SMART" id="SM00456">
    <property type="entry name" value="WW"/>
    <property type="match status" value="1"/>
</dbReference>
<dbReference type="PANTHER" id="PTHR10657:SF4">
    <property type="entry name" value="PEPTIDYL-PROLYL CIS-TRANS ISOMERASE-RELATED"/>
    <property type="match status" value="1"/>
</dbReference>
<dbReference type="CDD" id="cd00201">
    <property type="entry name" value="WW"/>
    <property type="match status" value="1"/>
</dbReference>
<dbReference type="PROSITE" id="PS01159">
    <property type="entry name" value="WW_DOMAIN_1"/>
    <property type="match status" value="1"/>
</dbReference>
<dbReference type="STRING" id="6198.A0A074ZFB5"/>
<evidence type="ECO:0000256" key="3">
    <source>
        <dbReference type="ARBA" id="ARBA00023110"/>
    </source>
</evidence>
<dbReference type="InterPro" id="IPR046357">
    <property type="entry name" value="PPIase_dom_sf"/>
</dbReference>
<feature type="domain" description="WW" evidence="6">
    <location>
        <begin position="335"/>
        <end position="369"/>
    </location>
</feature>
<evidence type="ECO:0000313" key="8">
    <source>
        <dbReference type="EMBL" id="KER25976.1"/>
    </source>
</evidence>